<organism evidence="2 3">
    <name type="scientific">Roseiconus nitratireducens</name>
    <dbReference type="NCBI Taxonomy" id="2605748"/>
    <lineage>
        <taxon>Bacteria</taxon>
        <taxon>Pseudomonadati</taxon>
        <taxon>Planctomycetota</taxon>
        <taxon>Planctomycetia</taxon>
        <taxon>Pirellulales</taxon>
        <taxon>Pirellulaceae</taxon>
        <taxon>Roseiconus</taxon>
    </lineage>
</organism>
<sequence length="139" mass="16000">MAKYHHRTFEMFELYNEAVATLSVRPRDSRKIPNEIPTSLTRLTIQQIENFVRVTLVQTDVREDRSTCPFAKDFSRLADLLQNDSRVLLDFEGVDQFSAVSVGQLKVFCQQLKSKGSRLVLCNLTSTVRSSFYPARLPR</sequence>
<name>A0A5M6D5F1_9BACT</name>
<dbReference type="Proteomes" id="UP000324479">
    <property type="component" value="Unassembled WGS sequence"/>
</dbReference>
<dbReference type="SUPFAM" id="SSF52091">
    <property type="entry name" value="SpoIIaa-like"/>
    <property type="match status" value="1"/>
</dbReference>
<dbReference type="Gene3D" id="3.30.750.24">
    <property type="entry name" value="STAS domain"/>
    <property type="match status" value="1"/>
</dbReference>
<dbReference type="PROSITE" id="PS50801">
    <property type="entry name" value="STAS"/>
    <property type="match status" value="1"/>
</dbReference>
<feature type="domain" description="STAS" evidence="1">
    <location>
        <begin position="75"/>
        <end position="139"/>
    </location>
</feature>
<reference evidence="2 3" key="1">
    <citation type="submission" date="2019-08" db="EMBL/GenBank/DDBJ databases">
        <authorList>
            <person name="Dhanesh K."/>
            <person name="Kumar G."/>
            <person name="Sasikala C."/>
            <person name="Venkata Ramana C."/>
        </authorList>
    </citation>
    <scope>NUCLEOTIDE SEQUENCE [LARGE SCALE GENOMIC DNA]</scope>
    <source>
        <strain evidence="2 3">JC645</strain>
    </source>
</reference>
<keyword evidence="3" id="KW-1185">Reference proteome</keyword>
<dbReference type="InterPro" id="IPR036513">
    <property type="entry name" value="STAS_dom_sf"/>
</dbReference>
<dbReference type="EMBL" id="VWOX01000007">
    <property type="protein sequence ID" value="KAA5542711.1"/>
    <property type="molecule type" value="Genomic_DNA"/>
</dbReference>
<gene>
    <name evidence="2" type="ORF">FYK55_14380</name>
</gene>
<accession>A0A5M6D5F1</accession>
<dbReference type="InterPro" id="IPR002645">
    <property type="entry name" value="STAS_dom"/>
</dbReference>
<dbReference type="Pfam" id="PF01740">
    <property type="entry name" value="STAS"/>
    <property type="match status" value="1"/>
</dbReference>
<evidence type="ECO:0000313" key="2">
    <source>
        <dbReference type="EMBL" id="KAA5542711.1"/>
    </source>
</evidence>
<evidence type="ECO:0000259" key="1">
    <source>
        <dbReference type="PROSITE" id="PS50801"/>
    </source>
</evidence>
<comment type="caution">
    <text evidence="2">The sequence shown here is derived from an EMBL/GenBank/DDBJ whole genome shotgun (WGS) entry which is preliminary data.</text>
</comment>
<proteinExistence type="predicted"/>
<dbReference type="AlphaFoldDB" id="A0A5M6D5F1"/>
<evidence type="ECO:0000313" key="3">
    <source>
        <dbReference type="Proteomes" id="UP000324479"/>
    </source>
</evidence>
<protein>
    <submittedName>
        <fullName evidence="2">STAS domain-containing protein</fullName>
    </submittedName>
</protein>